<reference evidence="1 2" key="1">
    <citation type="journal article" date="2012" name="J. Bacteriol.">
        <title>Genome Sequence of Extracellular-Protease-Producing Alishewanella jeotgali Isolated from Traditional Korean Fermented Seafood.</title>
        <authorList>
            <person name="Jung J."/>
            <person name="Chun J."/>
            <person name="Park W."/>
        </authorList>
    </citation>
    <scope>NUCLEOTIDE SEQUENCE [LARGE SCALE GENOMIC DNA]</scope>
    <source>
        <strain evidence="1 2">KCTC 22429</strain>
    </source>
</reference>
<sequence>MQYLYSGLLLVITLLWQNKATADSASLRFCYEDKPLLPFYNGHGDLPAPQPGAAIEHLQAVAKATNIELVLIRQPWLRCLAQLEANQVDALVAEYASERDYYMQAPRRPDGQPDESLAMSSFSLCLTYHQQGLLPEKLSQQREFALARPLGYRPLPMPGPHIEVSADSISHALELVSSGRVDATTVLCELNGITVEPAELLLRPLQIYPTPVYHSVGYLMFSKAFYQQNPDLAVRIWQQVAQQRDTNRYLDYLQQPQQ</sequence>
<accession>H3ZAA5</accession>
<organism evidence="1 2">
    <name type="scientific">Alishewanella jeotgali KCTC 22429</name>
    <dbReference type="NCBI Taxonomy" id="1129374"/>
    <lineage>
        <taxon>Bacteria</taxon>
        <taxon>Pseudomonadati</taxon>
        <taxon>Pseudomonadota</taxon>
        <taxon>Gammaproteobacteria</taxon>
        <taxon>Alteromonadales</taxon>
        <taxon>Alteromonadaceae</taxon>
        <taxon>Alishewanella</taxon>
    </lineage>
</organism>
<comment type="caution">
    <text evidence="1">The sequence shown here is derived from an EMBL/GenBank/DDBJ whole genome shotgun (WGS) entry which is preliminary data.</text>
</comment>
<dbReference type="Gene3D" id="3.40.190.10">
    <property type="entry name" value="Periplasmic binding protein-like II"/>
    <property type="match status" value="1"/>
</dbReference>
<dbReference type="RefSeq" id="WP_008949302.1">
    <property type="nucleotide sequence ID" value="NZ_AHTH01000004.1"/>
</dbReference>
<dbReference type="STRING" id="1129374.AJE_01219"/>
<dbReference type="Proteomes" id="UP000012046">
    <property type="component" value="Unassembled WGS sequence"/>
</dbReference>
<evidence type="ECO:0000313" key="2">
    <source>
        <dbReference type="Proteomes" id="UP000012046"/>
    </source>
</evidence>
<name>H3ZAA5_9ALTE</name>
<evidence type="ECO:0000313" key="1">
    <source>
        <dbReference type="EMBL" id="EHR42459.1"/>
    </source>
</evidence>
<dbReference type="AlphaFoldDB" id="H3ZAA5"/>
<gene>
    <name evidence="1" type="ORF">AJE_01219</name>
</gene>
<dbReference type="EMBL" id="AHTH01000004">
    <property type="protein sequence ID" value="EHR42459.1"/>
    <property type="molecule type" value="Genomic_DNA"/>
</dbReference>
<dbReference type="eggNOG" id="COG0834">
    <property type="taxonomic scope" value="Bacteria"/>
</dbReference>
<dbReference type="PATRIC" id="fig|1129374.4.peg.245"/>
<protein>
    <submittedName>
        <fullName evidence="1">ABC-type amino acid transport/signal transduction system</fullName>
    </submittedName>
</protein>
<keyword evidence="2" id="KW-1185">Reference proteome</keyword>
<dbReference type="SUPFAM" id="SSF53850">
    <property type="entry name" value="Periplasmic binding protein-like II"/>
    <property type="match status" value="1"/>
</dbReference>
<proteinExistence type="predicted"/>